<comment type="caution">
    <text evidence="7">The sequence shown here is derived from an EMBL/GenBank/DDBJ whole genome shotgun (WGS) entry which is preliminary data.</text>
</comment>
<keyword evidence="5 6" id="KW-0472">Membrane</keyword>
<protein>
    <submittedName>
        <fullName evidence="7">ABC transporter permease</fullName>
    </submittedName>
</protein>
<feature type="transmembrane region" description="Helical" evidence="6">
    <location>
        <begin position="147"/>
        <end position="166"/>
    </location>
</feature>
<organism evidence="7">
    <name type="scientific">Dictyoglomus thermophilum</name>
    <dbReference type="NCBI Taxonomy" id="14"/>
    <lineage>
        <taxon>Bacteria</taxon>
        <taxon>Pseudomonadati</taxon>
        <taxon>Dictyoglomota</taxon>
        <taxon>Dictyoglomia</taxon>
        <taxon>Dictyoglomales</taxon>
        <taxon>Dictyoglomaceae</taxon>
        <taxon>Dictyoglomus</taxon>
    </lineage>
</organism>
<feature type="transmembrane region" description="Helical" evidence="6">
    <location>
        <begin position="269"/>
        <end position="290"/>
    </location>
</feature>
<evidence type="ECO:0000256" key="1">
    <source>
        <dbReference type="ARBA" id="ARBA00004651"/>
    </source>
</evidence>
<evidence type="ECO:0000256" key="2">
    <source>
        <dbReference type="ARBA" id="ARBA00022475"/>
    </source>
</evidence>
<dbReference type="PANTHER" id="PTHR43370">
    <property type="entry name" value="SUGAR ABC TRANSPORTER INTEGRAL MEMBRANE PROTEIN-RELATED"/>
    <property type="match status" value="1"/>
</dbReference>
<dbReference type="GO" id="GO:0022857">
    <property type="term" value="F:transmembrane transporter activity"/>
    <property type="evidence" value="ECO:0007669"/>
    <property type="project" value="InterPro"/>
</dbReference>
<evidence type="ECO:0000256" key="4">
    <source>
        <dbReference type="ARBA" id="ARBA00022989"/>
    </source>
</evidence>
<dbReference type="Pfam" id="PF02653">
    <property type="entry name" value="BPD_transp_2"/>
    <property type="match status" value="1"/>
</dbReference>
<evidence type="ECO:0000256" key="5">
    <source>
        <dbReference type="ARBA" id="ARBA00023136"/>
    </source>
</evidence>
<evidence type="ECO:0000256" key="6">
    <source>
        <dbReference type="SAM" id="Phobius"/>
    </source>
</evidence>
<evidence type="ECO:0000256" key="3">
    <source>
        <dbReference type="ARBA" id="ARBA00022692"/>
    </source>
</evidence>
<feature type="transmembrane region" description="Helical" evidence="6">
    <location>
        <begin position="36"/>
        <end position="58"/>
    </location>
</feature>
<keyword evidence="4 6" id="KW-1133">Transmembrane helix</keyword>
<dbReference type="GO" id="GO:0005886">
    <property type="term" value="C:plasma membrane"/>
    <property type="evidence" value="ECO:0007669"/>
    <property type="project" value="UniProtKB-SubCell"/>
</dbReference>
<proteinExistence type="predicted"/>
<keyword evidence="3 6" id="KW-0812">Transmembrane</keyword>
<feature type="transmembrane region" description="Helical" evidence="6">
    <location>
        <begin position="64"/>
        <end position="85"/>
    </location>
</feature>
<dbReference type="InterPro" id="IPR001851">
    <property type="entry name" value="ABC_transp_permease"/>
</dbReference>
<feature type="transmembrane region" description="Helical" evidence="6">
    <location>
        <begin position="231"/>
        <end position="257"/>
    </location>
</feature>
<name>A0A7C3MQ21_DICTH</name>
<comment type="subcellular location">
    <subcellularLocation>
        <location evidence="1">Cell membrane</location>
        <topology evidence="1">Multi-pass membrane protein</topology>
    </subcellularLocation>
</comment>
<dbReference type="PANTHER" id="PTHR43370:SF1">
    <property type="entry name" value="GUANOSINE ABC TRANSPORTER PERMEASE PROTEIN NUPQ"/>
    <property type="match status" value="1"/>
</dbReference>
<evidence type="ECO:0000313" key="7">
    <source>
        <dbReference type="EMBL" id="HFX12906.1"/>
    </source>
</evidence>
<keyword evidence="2" id="KW-1003">Cell membrane</keyword>
<gene>
    <name evidence="7" type="ORF">ENW00_01945</name>
</gene>
<dbReference type="EMBL" id="DTIN01000009">
    <property type="protein sequence ID" value="HFX12906.1"/>
    <property type="molecule type" value="Genomic_DNA"/>
</dbReference>
<feature type="transmembrane region" description="Helical" evidence="6">
    <location>
        <begin position="97"/>
        <end position="114"/>
    </location>
</feature>
<sequence>MLETIFAWETITSAIRMATPLAYASLGGVFSERSGVVNIALEGIMLFGAFFAAVGTYFFKNPLIGLLFSIIAGSIVAFIHAVVSIKFRVNQIVSGTALNMLAVGGTTFLSRLIFKAAGSSPHIEGFVHIDIPVISKIPGIGLIFRDLSPLIILMIVLVFLSQYILYRTVFGLRIRAVGENPQAADTLGVNVYKYRYIGVLISGILGGIGGAFLSLEHARVFVENMTGGRGFIALAAMIFGNWNPIGSLGACLLFGLAEALRMRLEGVGIPTQFIQMIPYILTMLVLAGAVGKSTPPSADGVPYEKEEI</sequence>
<accession>A0A7C3MQ21</accession>
<reference evidence="7" key="1">
    <citation type="journal article" date="2020" name="mSystems">
        <title>Genome- and Community-Level Interaction Insights into Carbon Utilization and Element Cycling Functions of Hydrothermarchaeota in Hydrothermal Sediment.</title>
        <authorList>
            <person name="Zhou Z."/>
            <person name="Liu Y."/>
            <person name="Xu W."/>
            <person name="Pan J."/>
            <person name="Luo Z.H."/>
            <person name="Li M."/>
        </authorList>
    </citation>
    <scope>NUCLEOTIDE SEQUENCE [LARGE SCALE GENOMIC DNA]</scope>
    <source>
        <strain evidence="7">SpSt-81</strain>
    </source>
</reference>
<feature type="transmembrane region" description="Helical" evidence="6">
    <location>
        <begin position="6"/>
        <end position="24"/>
    </location>
</feature>
<dbReference type="CDD" id="cd06580">
    <property type="entry name" value="TM_PBP1_transp_TpRbsC_like"/>
    <property type="match status" value="1"/>
</dbReference>
<dbReference type="AlphaFoldDB" id="A0A7C3MQ21"/>
<feature type="transmembrane region" description="Helical" evidence="6">
    <location>
        <begin position="196"/>
        <end position="215"/>
    </location>
</feature>